<reference evidence="1 2" key="1">
    <citation type="journal article" date="2019" name="Int. J. Syst. Evol. Microbiol.">
        <title>The Global Catalogue of Microorganisms (GCM) 10K type strain sequencing project: providing services to taxonomists for standard genome sequencing and annotation.</title>
        <authorList>
            <consortium name="The Broad Institute Genomics Platform"/>
            <consortium name="The Broad Institute Genome Sequencing Center for Infectious Disease"/>
            <person name="Wu L."/>
            <person name="Ma J."/>
        </authorList>
    </citation>
    <scope>NUCLEOTIDE SEQUENCE [LARGE SCALE GENOMIC DNA]</scope>
    <source>
        <strain evidence="1 2">CGMCC 1.12543</strain>
    </source>
</reference>
<gene>
    <name evidence="1" type="ORF">ACFPYI_04170</name>
</gene>
<dbReference type="RefSeq" id="WP_247419844.1">
    <property type="nucleotide sequence ID" value="NZ_JALLGW010000002.1"/>
</dbReference>
<sequence length="54" mass="6043">MTNVYVIDCSECRYERRIEGAESALRTADAHQAEAGPHHTVDVVLEERRPSDAS</sequence>
<evidence type="ECO:0000313" key="2">
    <source>
        <dbReference type="Proteomes" id="UP001596099"/>
    </source>
</evidence>
<keyword evidence="2" id="KW-1185">Reference proteome</keyword>
<dbReference type="EMBL" id="JBHSQH010000001">
    <property type="protein sequence ID" value="MFC5970519.1"/>
    <property type="molecule type" value="Genomic_DNA"/>
</dbReference>
<name>A0ABD5RK13_9EURY</name>
<dbReference type="Proteomes" id="UP001596099">
    <property type="component" value="Unassembled WGS sequence"/>
</dbReference>
<protein>
    <submittedName>
        <fullName evidence="1">Uncharacterized protein</fullName>
    </submittedName>
</protein>
<comment type="caution">
    <text evidence="1">The sequence shown here is derived from an EMBL/GenBank/DDBJ whole genome shotgun (WGS) entry which is preliminary data.</text>
</comment>
<organism evidence="1 2">
    <name type="scientific">Halomarina salina</name>
    <dbReference type="NCBI Taxonomy" id="1872699"/>
    <lineage>
        <taxon>Archaea</taxon>
        <taxon>Methanobacteriati</taxon>
        <taxon>Methanobacteriota</taxon>
        <taxon>Stenosarchaea group</taxon>
        <taxon>Halobacteria</taxon>
        <taxon>Halobacteriales</taxon>
        <taxon>Natronomonadaceae</taxon>
        <taxon>Halomarina</taxon>
    </lineage>
</organism>
<accession>A0ABD5RK13</accession>
<evidence type="ECO:0000313" key="1">
    <source>
        <dbReference type="EMBL" id="MFC5970519.1"/>
    </source>
</evidence>
<proteinExistence type="predicted"/>
<dbReference type="AlphaFoldDB" id="A0ABD5RK13"/>